<sequence>MNDALAAVAREAGWTLEHIFVIKFTNSDFCNETTKRKGWVNHGIKGPESIADHMYRIALMALIVGDLPGIDTGKDALSFLLSAIYAFSQITVEEIQELWREYEDNASLEANLVKDFDKVFEMILQALEYETEHDRVLDEFFLSTAGKFQTEIGNSWAAEIIARRNSRLAKKLN</sequence>
<reference evidence="1 2" key="2">
    <citation type="journal article" date="2022" name="Mol. Ecol. Resour.">
        <title>The genomes of chicory, endive, great burdock and yacon provide insights into Asteraceae paleo-polyploidization history and plant inulin production.</title>
        <authorList>
            <person name="Fan W."/>
            <person name="Wang S."/>
            <person name="Wang H."/>
            <person name="Wang A."/>
            <person name="Jiang F."/>
            <person name="Liu H."/>
            <person name="Zhao H."/>
            <person name="Xu D."/>
            <person name="Zhang Y."/>
        </authorList>
    </citation>
    <scope>NUCLEOTIDE SEQUENCE [LARGE SCALE GENOMIC DNA]</scope>
    <source>
        <strain evidence="2">cv. Punajuju</strain>
        <tissue evidence="1">Leaves</tissue>
    </source>
</reference>
<keyword evidence="2" id="KW-1185">Reference proteome</keyword>
<dbReference type="Proteomes" id="UP001055811">
    <property type="component" value="Linkage Group LG01"/>
</dbReference>
<protein>
    <submittedName>
        <fullName evidence="1">Uncharacterized protein</fullName>
    </submittedName>
</protein>
<comment type="caution">
    <text evidence="1">The sequence shown here is derived from an EMBL/GenBank/DDBJ whole genome shotgun (WGS) entry which is preliminary data.</text>
</comment>
<evidence type="ECO:0000313" key="2">
    <source>
        <dbReference type="Proteomes" id="UP001055811"/>
    </source>
</evidence>
<organism evidence="1 2">
    <name type="scientific">Cichorium intybus</name>
    <name type="common">Chicory</name>
    <dbReference type="NCBI Taxonomy" id="13427"/>
    <lineage>
        <taxon>Eukaryota</taxon>
        <taxon>Viridiplantae</taxon>
        <taxon>Streptophyta</taxon>
        <taxon>Embryophyta</taxon>
        <taxon>Tracheophyta</taxon>
        <taxon>Spermatophyta</taxon>
        <taxon>Magnoliopsida</taxon>
        <taxon>eudicotyledons</taxon>
        <taxon>Gunneridae</taxon>
        <taxon>Pentapetalae</taxon>
        <taxon>asterids</taxon>
        <taxon>campanulids</taxon>
        <taxon>Asterales</taxon>
        <taxon>Asteraceae</taxon>
        <taxon>Cichorioideae</taxon>
        <taxon>Cichorieae</taxon>
        <taxon>Cichoriinae</taxon>
        <taxon>Cichorium</taxon>
    </lineage>
</organism>
<reference evidence="2" key="1">
    <citation type="journal article" date="2022" name="Mol. Ecol. Resour.">
        <title>The genomes of chicory, endive, great burdock and yacon provide insights into Asteraceae palaeo-polyploidization history and plant inulin production.</title>
        <authorList>
            <person name="Fan W."/>
            <person name="Wang S."/>
            <person name="Wang H."/>
            <person name="Wang A."/>
            <person name="Jiang F."/>
            <person name="Liu H."/>
            <person name="Zhao H."/>
            <person name="Xu D."/>
            <person name="Zhang Y."/>
        </authorList>
    </citation>
    <scope>NUCLEOTIDE SEQUENCE [LARGE SCALE GENOMIC DNA]</scope>
    <source>
        <strain evidence="2">cv. Punajuju</strain>
    </source>
</reference>
<gene>
    <name evidence="1" type="ORF">L2E82_01127</name>
</gene>
<accession>A0ACB9GZ46</accession>
<proteinExistence type="predicted"/>
<name>A0ACB9GZ46_CICIN</name>
<dbReference type="EMBL" id="CM042009">
    <property type="protein sequence ID" value="KAI3788365.1"/>
    <property type="molecule type" value="Genomic_DNA"/>
</dbReference>
<evidence type="ECO:0000313" key="1">
    <source>
        <dbReference type="EMBL" id="KAI3788365.1"/>
    </source>
</evidence>